<proteinExistence type="predicted"/>
<dbReference type="WBParaSite" id="ALUE_0001436001-mRNA-1">
    <property type="protein sequence ID" value="ALUE_0001436001-mRNA-1"/>
    <property type="gene ID" value="ALUE_0001436001"/>
</dbReference>
<accession>A0A0M3IA13</accession>
<reference evidence="2" key="1">
    <citation type="submission" date="2017-02" db="UniProtKB">
        <authorList>
            <consortium name="WormBaseParasite"/>
        </authorList>
    </citation>
    <scope>IDENTIFICATION</scope>
</reference>
<dbReference type="Proteomes" id="UP000036681">
    <property type="component" value="Unplaced"/>
</dbReference>
<evidence type="ECO:0000313" key="1">
    <source>
        <dbReference type="Proteomes" id="UP000036681"/>
    </source>
</evidence>
<evidence type="ECO:0000313" key="2">
    <source>
        <dbReference type="WBParaSite" id="ALUE_0001436001-mRNA-1"/>
    </source>
</evidence>
<name>A0A0M3IA13_ASCLU</name>
<protein>
    <submittedName>
        <fullName evidence="2">Secreted protein</fullName>
    </submittedName>
</protein>
<sequence length="117" mass="13151">LKPHSGVFAVFDREWKFHTGGVGEAVVEDVVAVEHTEVTVGVAQDRRIMVDVRIVVLAHHHLVDRHHNTTNHHEEAEATAGTVFDLNYYSQTSCFSDGGQFLEGFFSKIPQEFASFR</sequence>
<keyword evidence="1" id="KW-1185">Reference proteome</keyword>
<organism evidence="1 2">
    <name type="scientific">Ascaris lumbricoides</name>
    <name type="common">Giant roundworm</name>
    <dbReference type="NCBI Taxonomy" id="6252"/>
    <lineage>
        <taxon>Eukaryota</taxon>
        <taxon>Metazoa</taxon>
        <taxon>Ecdysozoa</taxon>
        <taxon>Nematoda</taxon>
        <taxon>Chromadorea</taxon>
        <taxon>Rhabditida</taxon>
        <taxon>Spirurina</taxon>
        <taxon>Ascaridomorpha</taxon>
        <taxon>Ascaridoidea</taxon>
        <taxon>Ascarididae</taxon>
        <taxon>Ascaris</taxon>
    </lineage>
</organism>
<dbReference type="AlphaFoldDB" id="A0A0M3IA13"/>